<dbReference type="AlphaFoldDB" id="A0A7V4UC83"/>
<dbReference type="CDD" id="cd00038">
    <property type="entry name" value="CAP_ED"/>
    <property type="match status" value="1"/>
</dbReference>
<dbReference type="GO" id="GO:0004862">
    <property type="term" value="F:cAMP-dependent protein kinase inhibitor activity"/>
    <property type="evidence" value="ECO:0007669"/>
    <property type="project" value="TreeGrafter"/>
</dbReference>
<dbReference type="PANTHER" id="PTHR11635">
    <property type="entry name" value="CAMP-DEPENDENT PROTEIN KINASE REGULATORY CHAIN"/>
    <property type="match status" value="1"/>
</dbReference>
<dbReference type="GO" id="GO:0030552">
    <property type="term" value="F:cAMP binding"/>
    <property type="evidence" value="ECO:0007669"/>
    <property type="project" value="TreeGrafter"/>
</dbReference>
<dbReference type="PROSITE" id="PS50042">
    <property type="entry name" value="CNMP_BINDING_3"/>
    <property type="match status" value="1"/>
</dbReference>
<comment type="caution">
    <text evidence="2">The sequence shown here is derived from an EMBL/GenBank/DDBJ whole genome shotgun (WGS) entry which is preliminary data.</text>
</comment>
<organism evidence="2">
    <name type="scientific">Caldithrix abyssi</name>
    <dbReference type="NCBI Taxonomy" id="187145"/>
    <lineage>
        <taxon>Bacteria</taxon>
        <taxon>Pseudomonadati</taxon>
        <taxon>Calditrichota</taxon>
        <taxon>Calditrichia</taxon>
        <taxon>Calditrichales</taxon>
        <taxon>Calditrichaceae</taxon>
        <taxon>Caldithrix</taxon>
    </lineage>
</organism>
<proteinExistence type="predicted"/>
<dbReference type="GO" id="GO:0005952">
    <property type="term" value="C:cAMP-dependent protein kinase complex"/>
    <property type="evidence" value="ECO:0007669"/>
    <property type="project" value="InterPro"/>
</dbReference>
<dbReference type="Proteomes" id="UP000885779">
    <property type="component" value="Unassembled WGS sequence"/>
</dbReference>
<evidence type="ECO:0000259" key="1">
    <source>
        <dbReference type="PROSITE" id="PS50042"/>
    </source>
</evidence>
<dbReference type="PANTHER" id="PTHR11635:SF152">
    <property type="entry name" value="CAMP-DEPENDENT PROTEIN KINASE TYPE I REGULATORY SUBUNIT-RELATED"/>
    <property type="match status" value="1"/>
</dbReference>
<dbReference type="InterPro" id="IPR018488">
    <property type="entry name" value="cNMP-bd_CS"/>
</dbReference>
<dbReference type="SMART" id="SM00100">
    <property type="entry name" value="cNMP"/>
    <property type="match status" value="1"/>
</dbReference>
<dbReference type="Gene3D" id="2.60.120.10">
    <property type="entry name" value="Jelly Rolls"/>
    <property type="match status" value="1"/>
</dbReference>
<sequence>MQEDTVWSNIFKKKEVKQEGIFHVLKRVPIFRNLNNRELRMIERILHKRTYVKDEIIFNEGEPGVGMYIIESGRVHITLGKEKKLLAVLSDGDFFGEMALLLETPRTATAVAQTPLRMLGFFQPDLFNLLETHPRIGNKVILHLAQMIAERLRHTSLENSELKKKLNQLEEQLAAKKV</sequence>
<dbReference type="SUPFAM" id="SSF51206">
    <property type="entry name" value="cAMP-binding domain-like"/>
    <property type="match status" value="1"/>
</dbReference>
<dbReference type="EMBL" id="DRQG01000022">
    <property type="protein sequence ID" value="HGY54532.1"/>
    <property type="molecule type" value="Genomic_DNA"/>
</dbReference>
<name>A0A7V4UC83_CALAY</name>
<dbReference type="PROSITE" id="PS00889">
    <property type="entry name" value="CNMP_BINDING_2"/>
    <property type="match status" value="1"/>
</dbReference>
<dbReference type="GO" id="GO:0034236">
    <property type="term" value="F:protein kinase A catalytic subunit binding"/>
    <property type="evidence" value="ECO:0007669"/>
    <property type="project" value="TreeGrafter"/>
</dbReference>
<dbReference type="PRINTS" id="PR00103">
    <property type="entry name" value="CAMPKINASE"/>
</dbReference>
<protein>
    <submittedName>
        <fullName evidence="2">Cyclic nucleotide-binding domain-containing protein</fullName>
    </submittedName>
</protein>
<gene>
    <name evidence="2" type="ORF">ENK44_02405</name>
</gene>
<reference evidence="2" key="1">
    <citation type="journal article" date="2020" name="mSystems">
        <title>Genome- and Community-Level Interaction Insights into Carbon Utilization and Element Cycling Functions of Hydrothermarchaeota in Hydrothermal Sediment.</title>
        <authorList>
            <person name="Zhou Z."/>
            <person name="Liu Y."/>
            <person name="Xu W."/>
            <person name="Pan J."/>
            <person name="Luo Z.H."/>
            <person name="Li M."/>
        </authorList>
    </citation>
    <scope>NUCLEOTIDE SEQUENCE [LARGE SCALE GENOMIC DNA]</scope>
    <source>
        <strain evidence="2">HyVt-577</strain>
    </source>
</reference>
<dbReference type="InterPro" id="IPR050503">
    <property type="entry name" value="cAMP-dep_PK_reg_su-like"/>
</dbReference>
<dbReference type="Pfam" id="PF00027">
    <property type="entry name" value="cNMP_binding"/>
    <property type="match status" value="1"/>
</dbReference>
<accession>A0A7V4UC83</accession>
<dbReference type="InterPro" id="IPR000595">
    <property type="entry name" value="cNMP-bd_dom"/>
</dbReference>
<feature type="domain" description="Cyclic nucleotide-binding" evidence="1">
    <location>
        <begin position="30"/>
        <end position="147"/>
    </location>
</feature>
<dbReference type="GO" id="GO:0005829">
    <property type="term" value="C:cytosol"/>
    <property type="evidence" value="ECO:0007669"/>
    <property type="project" value="TreeGrafter"/>
</dbReference>
<dbReference type="InterPro" id="IPR018490">
    <property type="entry name" value="cNMP-bd_dom_sf"/>
</dbReference>
<evidence type="ECO:0000313" key="2">
    <source>
        <dbReference type="EMBL" id="HGY54532.1"/>
    </source>
</evidence>
<dbReference type="InterPro" id="IPR014710">
    <property type="entry name" value="RmlC-like_jellyroll"/>
</dbReference>